<dbReference type="InterPro" id="IPR001480">
    <property type="entry name" value="Bulb-type_lectin_dom"/>
</dbReference>
<dbReference type="PANTHER" id="PTHR34876">
    <property type="match status" value="1"/>
</dbReference>
<dbReference type="STRING" id="590998.Celf_0233"/>
<keyword evidence="4" id="KW-1015">Disulfide bond</keyword>
<reference evidence="12 13" key="1">
    <citation type="submission" date="2011-04" db="EMBL/GenBank/DDBJ databases">
        <title>Complete sequence of Cellulomonas fimi ATCC 484.</title>
        <authorList>
            <consortium name="US DOE Joint Genome Institute"/>
            <person name="Lucas S."/>
            <person name="Han J."/>
            <person name="Lapidus A."/>
            <person name="Cheng J.-F."/>
            <person name="Goodwin L."/>
            <person name="Pitluck S."/>
            <person name="Peters L."/>
            <person name="Chertkov O."/>
            <person name="Detter J.C."/>
            <person name="Han C."/>
            <person name="Tapia R."/>
            <person name="Land M."/>
            <person name="Hauser L."/>
            <person name="Kyrpides N."/>
            <person name="Ivanova N."/>
            <person name="Ovchinnikova G."/>
            <person name="Pagani I."/>
            <person name="Mead D."/>
            <person name="Brumm P."/>
            <person name="Woyke T."/>
        </authorList>
    </citation>
    <scope>NUCLEOTIDE SEQUENCE [LARGE SCALE GENOMIC DNA]</scope>
    <source>
        <strain evidence="13">ATCC 484 / DSM 20113 / JCM 1341 / NBRC 15513 / NCIMB 8980 / NCTC 7547</strain>
    </source>
</reference>
<dbReference type="SUPFAM" id="SSF51110">
    <property type="entry name" value="alpha-D-mannose-specific plant lectins"/>
    <property type="match status" value="2"/>
</dbReference>
<dbReference type="SMR" id="F4H667"/>
<evidence type="ECO:0000256" key="5">
    <source>
        <dbReference type="ARBA" id="ARBA00023277"/>
    </source>
</evidence>
<dbReference type="Proteomes" id="UP000008460">
    <property type="component" value="Chromosome"/>
</dbReference>
<evidence type="ECO:0000256" key="6">
    <source>
        <dbReference type="ARBA" id="ARBA00023295"/>
    </source>
</evidence>
<dbReference type="KEGG" id="cfi:Celf_0233"/>
<feature type="domain" description="Bulb-type lectin" evidence="11">
    <location>
        <begin position="42"/>
        <end position="158"/>
    </location>
</feature>
<dbReference type="Gene3D" id="2.90.10.10">
    <property type="entry name" value="Bulb-type lectin domain"/>
    <property type="match status" value="1"/>
</dbReference>
<dbReference type="eggNOG" id="COG5297">
    <property type="taxonomic scope" value="Bacteria"/>
</dbReference>
<feature type="active site" evidence="8">
    <location>
        <position position="400"/>
    </location>
</feature>
<dbReference type="SUPFAM" id="SSF51989">
    <property type="entry name" value="Glycosyl hydrolases family 6, cellulases"/>
    <property type="match status" value="1"/>
</dbReference>
<evidence type="ECO:0000259" key="11">
    <source>
        <dbReference type="PROSITE" id="PS50927"/>
    </source>
</evidence>
<keyword evidence="6 9" id="KW-0326">Glycosidase</keyword>
<dbReference type="GO" id="GO:0030245">
    <property type="term" value="P:cellulose catabolic process"/>
    <property type="evidence" value="ECO:0007669"/>
    <property type="project" value="UniProtKB-KW"/>
</dbReference>
<dbReference type="InterPro" id="IPR001524">
    <property type="entry name" value="Glyco_hydro_6_CS"/>
</dbReference>
<evidence type="ECO:0000256" key="4">
    <source>
        <dbReference type="ARBA" id="ARBA00023157"/>
    </source>
</evidence>
<dbReference type="Gene3D" id="2.90.10.30">
    <property type="match status" value="1"/>
</dbReference>
<feature type="signal peptide" evidence="9">
    <location>
        <begin position="1"/>
        <end position="38"/>
    </location>
</feature>
<feature type="compositionally biased region" description="Low complexity" evidence="10">
    <location>
        <begin position="289"/>
        <end position="311"/>
    </location>
</feature>
<dbReference type="Gene3D" id="3.20.20.40">
    <property type="entry name" value="1, 4-beta cellobiohydrolase"/>
    <property type="match status" value="1"/>
</dbReference>
<dbReference type="InterPro" id="IPR036434">
    <property type="entry name" value="Beta_cellobiohydrolase_sf"/>
</dbReference>
<dbReference type="PRINTS" id="PR00733">
    <property type="entry name" value="GLHYDRLASE6"/>
</dbReference>
<dbReference type="InterPro" id="IPR006311">
    <property type="entry name" value="TAT_signal"/>
</dbReference>
<feature type="chain" id="PRO_5005129501" description="Glucanase" evidence="9">
    <location>
        <begin position="39"/>
        <end position="613"/>
    </location>
</feature>
<dbReference type="RefSeq" id="WP_013769409.1">
    <property type="nucleotide sequence ID" value="NC_015514.1"/>
</dbReference>
<evidence type="ECO:0000256" key="3">
    <source>
        <dbReference type="ARBA" id="ARBA00023001"/>
    </source>
</evidence>
<dbReference type="EMBL" id="CP002666">
    <property type="protein sequence ID" value="AEE44379.1"/>
    <property type="molecule type" value="Genomic_DNA"/>
</dbReference>
<evidence type="ECO:0000256" key="2">
    <source>
        <dbReference type="ARBA" id="ARBA00022801"/>
    </source>
</evidence>
<comment type="similarity">
    <text evidence="9">Belongs to the glycosyl hydrolase family 6.</text>
</comment>
<sequence>MPRPGPVPAARRAFTSALAVAAAFVTALSVAVPLPAAATTAPDRVLAGGSLVAGTALQAAGSEHRLAVGADGDVTLRLADRVLWHTGTTGHPGARLVQRDDGALEVRSRTDALLWTTGATSPGARTVVKPDGVVYTISTGGSVVWKSAAGPGASLRTTGTDRLLPGALLLPRESVTSPDGSARLTMGADGVLSLTDGGVVTWRSPAARAGAHAVVAPTGDLQVVAADGTPLWSAGTASPGARLVVKDHGRAYLVAATHESVWSSPAAPVERVPTVVTLPLPEPLPEPSPVTSSPLGGTRAGTTTSGTTLDGPVPGTVLSAAPQYADPSSPAARAAREAQAQGRDSAAALLNRVAAQGSARWLGPQDATATVGASVRTYTRAAAAAGRTPVLVTYAIPDRDCGGHSAGGFTTAAEYRAWVDAVAAGLVGTRTVVVVEPDALLHLDRCGDRDARLATLAHAVTVLTRAGAEVYLDAASSNSFGWGTAALREMALRLRAAGVDQAAGFAVNTSNFQRSEHEVAYGRYLSALLGGTSFVVDTSRNGNGALAAPGGTVWCNPAGRALGSPPRATLDGPHVADLWVKTPGLSDGTCGGGPPAGQLWEEYLLGLAAAASW</sequence>
<evidence type="ECO:0000256" key="9">
    <source>
        <dbReference type="RuleBase" id="RU361186"/>
    </source>
</evidence>
<keyword evidence="3 9" id="KW-0136">Cellulose degradation</keyword>
<dbReference type="InterPro" id="IPR036426">
    <property type="entry name" value="Bulb-type_lectin_dom_sf"/>
</dbReference>
<organism evidence="12 13">
    <name type="scientific">Cellulomonas fimi (strain ATCC 484 / DSM 20113 / JCM 1341 / CCUG 24087 / LMG 16345 / NBRC 15513 / NCIMB 8980 / NCTC 7547 / NRS-133)</name>
    <dbReference type="NCBI Taxonomy" id="590998"/>
    <lineage>
        <taxon>Bacteria</taxon>
        <taxon>Bacillati</taxon>
        <taxon>Actinomycetota</taxon>
        <taxon>Actinomycetes</taxon>
        <taxon>Micrococcales</taxon>
        <taxon>Cellulomonadaceae</taxon>
        <taxon>Cellulomonas</taxon>
    </lineage>
</organism>
<accession>F4H667</accession>
<evidence type="ECO:0000256" key="1">
    <source>
        <dbReference type="ARBA" id="ARBA00022729"/>
    </source>
</evidence>
<dbReference type="Pfam" id="PF01341">
    <property type="entry name" value="Glyco_hydro_6"/>
    <property type="match status" value="1"/>
</dbReference>
<keyword evidence="7 9" id="KW-0624">Polysaccharide degradation</keyword>
<evidence type="ECO:0000256" key="7">
    <source>
        <dbReference type="ARBA" id="ARBA00023326"/>
    </source>
</evidence>
<dbReference type="EC" id="3.2.1.-" evidence="9"/>
<keyword evidence="5 9" id="KW-0119">Carbohydrate metabolism</keyword>
<keyword evidence="13" id="KW-1185">Reference proteome</keyword>
<evidence type="ECO:0000256" key="8">
    <source>
        <dbReference type="PROSITE-ProRule" id="PRU10056"/>
    </source>
</evidence>
<name>F4H667_CELFA</name>
<dbReference type="InterPro" id="IPR016288">
    <property type="entry name" value="Beta_cellobiohydrolase"/>
</dbReference>
<evidence type="ECO:0000313" key="12">
    <source>
        <dbReference type="EMBL" id="AEE44379.1"/>
    </source>
</evidence>
<dbReference type="PROSITE" id="PS00655">
    <property type="entry name" value="GLYCOSYL_HYDROL_F6_1"/>
    <property type="match status" value="1"/>
</dbReference>
<proteinExistence type="inferred from homology"/>
<dbReference type="PANTHER" id="PTHR34876:SF4">
    <property type="entry name" value="1,4-BETA-D-GLUCAN CELLOBIOHYDROLASE C-RELATED"/>
    <property type="match status" value="1"/>
</dbReference>
<dbReference type="HOGENOM" id="CLU_445296_0_0_11"/>
<dbReference type="PROSITE" id="PS50927">
    <property type="entry name" value="BULB_LECTIN"/>
    <property type="match status" value="1"/>
</dbReference>
<keyword evidence="1 9" id="KW-0732">Signal</keyword>
<dbReference type="PROSITE" id="PS51318">
    <property type="entry name" value="TAT"/>
    <property type="match status" value="1"/>
</dbReference>
<feature type="region of interest" description="Disordered" evidence="10">
    <location>
        <begin position="280"/>
        <end position="312"/>
    </location>
</feature>
<evidence type="ECO:0000313" key="13">
    <source>
        <dbReference type="Proteomes" id="UP000008460"/>
    </source>
</evidence>
<dbReference type="AlphaFoldDB" id="F4H667"/>
<evidence type="ECO:0000256" key="10">
    <source>
        <dbReference type="SAM" id="MobiDB-lite"/>
    </source>
</evidence>
<dbReference type="GO" id="GO:0004553">
    <property type="term" value="F:hydrolase activity, hydrolyzing O-glycosyl compounds"/>
    <property type="evidence" value="ECO:0007669"/>
    <property type="project" value="InterPro"/>
</dbReference>
<keyword evidence="2 9" id="KW-0378">Hydrolase</keyword>
<protein>
    <recommendedName>
        <fullName evidence="9">Glucanase</fullName>
        <ecNumber evidence="9">3.2.1.-</ecNumber>
    </recommendedName>
</protein>
<gene>
    <name evidence="12" type="ordered locus">Celf_0233</name>
</gene>